<sequence>MQRRQFLALSGLGLAGMMLPNARLIAAEELLAPVDVARKKALADTVLALARRGGASYCDVRIGRYLNQAIITREDKVQNVTNSESAGVGIRVIVDGAWGFAASNQSSEQGVAAAVTQALAIARANARIQTRPVQLAPTPGWARCAGRRRSAATPWRCRSRTRWNCCWR</sequence>
<evidence type="ECO:0000256" key="1">
    <source>
        <dbReference type="ARBA" id="ARBA00005836"/>
    </source>
</evidence>
<gene>
    <name evidence="6" type="ORF">AOT14_03810</name>
</gene>
<evidence type="ECO:0000256" key="2">
    <source>
        <dbReference type="ARBA" id="ARBA00022670"/>
    </source>
</evidence>
<keyword evidence="2" id="KW-0645">Protease</keyword>
<evidence type="ECO:0000313" key="7">
    <source>
        <dbReference type="Proteomes" id="UP000061010"/>
    </source>
</evidence>
<protein>
    <submittedName>
        <fullName evidence="6">Peptidase/modulator of DNA gyrase</fullName>
    </submittedName>
</protein>
<dbReference type="GO" id="GO:0008237">
    <property type="term" value="F:metallopeptidase activity"/>
    <property type="evidence" value="ECO:0007669"/>
    <property type="project" value="UniProtKB-KW"/>
</dbReference>
<dbReference type="PANTHER" id="PTHR30624:SF10">
    <property type="entry name" value="CONSERVED PROTEIN"/>
    <property type="match status" value="1"/>
</dbReference>
<dbReference type="Proteomes" id="UP000061010">
    <property type="component" value="Chromosome"/>
</dbReference>
<dbReference type="GO" id="GO:0006508">
    <property type="term" value="P:proteolysis"/>
    <property type="evidence" value="ECO:0007669"/>
    <property type="project" value="UniProtKB-KW"/>
</dbReference>
<dbReference type="InterPro" id="IPR051463">
    <property type="entry name" value="Peptidase_U62_metallo"/>
</dbReference>
<keyword evidence="3" id="KW-0378">Hydrolase</keyword>
<dbReference type="KEGG" id="sacz:AOT14_03810"/>
<dbReference type="InterPro" id="IPR036059">
    <property type="entry name" value="TldD/PmbA_sf"/>
</dbReference>
<evidence type="ECO:0000259" key="5">
    <source>
        <dbReference type="Pfam" id="PF01523"/>
    </source>
</evidence>
<name>A0A0S1AVJ3_9GAMM</name>
<dbReference type="Gene3D" id="3.30.2290.10">
    <property type="entry name" value="PmbA/TldD superfamily"/>
    <property type="match status" value="1"/>
</dbReference>
<reference evidence="6 7" key="1">
    <citation type="journal article" date="2015" name="Genome Announc.">
        <title>Complete Genome Sequencing of Stenotrophomonas acidaminiphila ZAC14D2_NAIMI4_2, a Multidrug-Resistant Strain Isolated from Sediments of a Polluted River in Mexico, Uncovers New Antibiotic Resistance Genes and a Novel Class-II Lasso Peptide Biosynthesis Gene Cluster.</title>
        <authorList>
            <person name="Vinuesa P."/>
            <person name="Ochoa-Sanchez L.E."/>
        </authorList>
    </citation>
    <scope>NUCLEOTIDE SEQUENCE [LARGE SCALE GENOMIC DNA]</scope>
    <source>
        <strain evidence="6 7">ZAC14D2_NAIMI4_2</strain>
    </source>
</reference>
<dbReference type="InterPro" id="IPR035068">
    <property type="entry name" value="TldD/PmbA_N"/>
</dbReference>
<dbReference type="SUPFAM" id="SSF111283">
    <property type="entry name" value="Putative modulator of DNA gyrase, PmbA/TldD"/>
    <property type="match status" value="1"/>
</dbReference>
<accession>A0A0S1AVJ3</accession>
<evidence type="ECO:0000256" key="3">
    <source>
        <dbReference type="ARBA" id="ARBA00022801"/>
    </source>
</evidence>
<dbReference type="PANTHER" id="PTHR30624">
    <property type="entry name" value="UNCHARACTERIZED PROTEIN TLDD AND PMBA"/>
    <property type="match status" value="1"/>
</dbReference>
<evidence type="ECO:0000313" key="6">
    <source>
        <dbReference type="EMBL" id="ALJ26833.1"/>
    </source>
</evidence>
<dbReference type="Pfam" id="PF01523">
    <property type="entry name" value="PmbA_TldD_1st"/>
    <property type="match status" value="1"/>
</dbReference>
<dbReference type="AlphaFoldDB" id="A0A0S1AVJ3"/>
<keyword evidence="7" id="KW-1185">Reference proteome</keyword>
<organism evidence="6 7">
    <name type="scientific">Stenotrophomonas acidaminiphila</name>
    <dbReference type="NCBI Taxonomy" id="128780"/>
    <lineage>
        <taxon>Bacteria</taxon>
        <taxon>Pseudomonadati</taxon>
        <taxon>Pseudomonadota</taxon>
        <taxon>Gammaproteobacteria</taxon>
        <taxon>Lysobacterales</taxon>
        <taxon>Lysobacteraceae</taxon>
        <taxon>Stenotrophomonas</taxon>
    </lineage>
</organism>
<dbReference type="EMBL" id="CP012900">
    <property type="protein sequence ID" value="ALJ26833.1"/>
    <property type="molecule type" value="Genomic_DNA"/>
</dbReference>
<keyword evidence="4" id="KW-0482">Metalloprotease</keyword>
<dbReference type="PATRIC" id="fig|128780.6.peg.387"/>
<dbReference type="GO" id="GO:0005829">
    <property type="term" value="C:cytosol"/>
    <property type="evidence" value="ECO:0007669"/>
    <property type="project" value="TreeGrafter"/>
</dbReference>
<proteinExistence type="inferred from homology"/>
<feature type="domain" description="Metalloprotease TldD/E N-terminal" evidence="5">
    <location>
        <begin position="58"/>
        <end position="122"/>
    </location>
</feature>
<comment type="similarity">
    <text evidence="1">Belongs to the peptidase U62 family.</text>
</comment>
<dbReference type="InterPro" id="IPR002510">
    <property type="entry name" value="Metalloprtase-TldD/E_N"/>
</dbReference>
<evidence type="ECO:0000256" key="4">
    <source>
        <dbReference type="ARBA" id="ARBA00023049"/>
    </source>
</evidence>